<organism evidence="2 3">
    <name type="scientific">Brassica cretica</name>
    <name type="common">Mustard</name>
    <dbReference type="NCBI Taxonomy" id="69181"/>
    <lineage>
        <taxon>Eukaryota</taxon>
        <taxon>Viridiplantae</taxon>
        <taxon>Streptophyta</taxon>
        <taxon>Embryophyta</taxon>
        <taxon>Tracheophyta</taxon>
        <taxon>Spermatophyta</taxon>
        <taxon>Magnoliopsida</taxon>
        <taxon>eudicotyledons</taxon>
        <taxon>Gunneridae</taxon>
        <taxon>Pentapetalae</taxon>
        <taxon>rosids</taxon>
        <taxon>malvids</taxon>
        <taxon>Brassicales</taxon>
        <taxon>Brassicaceae</taxon>
        <taxon>Brassiceae</taxon>
        <taxon>Brassica</taxon>
    </lineage>
</organism>
<gene>
    <name evidence="2" type="ORF">F2Q69_00008552</name>
</gene>
<name>A0A8S9NYK7_BRACR</name>
<sequence>MGTMSWTSCIGSERIRSIGGQHPPPPPFSAIDDTRSTSSMNLLSLLTQTRNRKCMMTMIVRDERRGGEL</sequence>
<evidence type="ECO:0000256" key="1">
    <source>
        <dbReference type="SAM" id="MobiDB-lite"/>
    </source>
</evidence>
<comment type="caution">
    <text evidence="2">The sequence shown here is derived from an EMBL/GenBank/DDBJ whole genome shotgun (WGS) entry which is preliminary data.</text>
</comment>
<accession>A0A8S9NYK7</accession>
<reference evidence="2" key="1">
    <citation type="submission" date="2019-12" db="EMBL/GenBank/DDBJ databases">
        <title>Genome sequencing and annotation of Brassica cretica.</title>
        <authorList>
            <person name="Studholme D.J."/>
            <person name="Sarris P."/>
        </authorList>
    </citation>
    <scope>NUCLEOTIDE SEQUENCE</scope>
    <source>
        <strain evidence="2">PFS-109/04</strain>
        <tissue evidence="2">Leaf</tissue>
    </source>
</reference>
<proteinExistence type="predicted"/>
<feature type="region of interest" description="Disordered" evidence="1">
    <location>
        <begin position="12"/>
        <end position="34"/>
    </location>
</feature>
<dbReference type="Proteomes" id="UP000712600">
    <property type="component" value="Unassembled WGS sequence"/>
</dbReference>
<evidence type="ECO:0000313" key="2">
    <source>
        <dbReference type="EMBL" id="KAF3505953.1"/>
    </source>
</evidence>
<protein>
    <submittedName>
        <fullName evidence="2">Uncharacterized protein</fullName>
    </submittedName>
</protein>
<evidence type="ECO:0000313" key="3">
    <source>
        <dbReference type="Proteomes" id="UP000712600"/>
    </source>
</evidence>
<dbReference type="EMBL" id="QGKX02001521">
    <property type="protein sequence ID" value="KAF3505953.1"/>
    <property type="molecule type" value="Genomic_DNA"/>
</dbReference>
<dbReference type="AlphaFoldDB" id="A0A8S9NYK7"/>